<sequence>MTPAFFTEIARQGDRPALILPGGGGLTFAGLAAQADAFAAQLPGDKGLLALEFASEPAAIIAYLAALRAGHAVLAMPPDAPEVLAGAEARFQPDWVYARVGGEWVLRPGRAPGGRVHPDLALVLLTSGSTGAGKAVRISAAALAANAAQIATGLALQAEDRAALVLPLHYSYGLSVLNSQLAVGGSVWLHPGSVQRHGFGPAMASAGCTIFAGVPHSYRLLERVAELPPLRMMTVAGGRMEPEAVTRWARHQAKAGGQFVVMYGQTEATARMAILPPDLVLDHPDAVGRAVPGGTLRLRDDKGREITAPGLTGRLIYQGPNVMMGYAFDRADLARGAELAELDTDDLAERDAAGLFRIKGRAGRFSKIGGVRLGHDALEAALASHGLSAAVFGDDRQVTVVHEPVPAGLSDAELQALVLRLAGLGRSHLTCRAVSALPRLPSGKVDYAALRQAPGVAPKGLGQAMRDCFYPHPVGPRDSFERLGGDSLRHVEMTLVLERSLGHVPEGWERLTLAELEALQTPTTSRPRGGRVRVGMEAVIRALAILAVVVQHQTDWPVWGGAAAMIILMGWSLARFQLPALVAADWGRVFRPLLRVLVPYYLVVGVYALVYGQVPWVSVLLLGTFGVTEQETHQMLPYLYWFVEVWVQMIAVIALAFAVPPVRRFAGRNPFGFGLIFLVAAVALRIWGLALWNVGARQLFTLPWVFWLCALGWCIATARGRQHWLVLGLIALLMPGAAILGGNWYGGWIKHGGLAVAAVLLLYVPALRLPGPLVRAIVTVAQATFFIYLTHRWVPEGLMPLFLPGLTGPLADLVAILGGIGLGIALAAGQRALLRGRVRLASLTARRHSPPVSL</sequence>
<reference evidence="4" key="1">
    <citation type="journal article" date="2014" name="Int. J. Syst. Evol. Microbiol.">
        <title>Complete genome sequence of Corynebacterium casei LMG S-19264T (=DSM 44701T), isolated from a smear-ripened cheese.</title>
        <authorList>
            <consortium name="US DOE Joint Genome Institute (JGI-PGF)"/>
            <person name="Walter F."/>
            <person name="Albersmeier A."/>
            <person name="Kalinowski J."/>
            <person name="Ruckert C."/>
        </authorList>
    </citation>
    <scope>NUCLEOTIDE SEQUENCE</scope>
    <source>
        <strain evidence="4">KCTC 23714</strain>
    </source>
</reference>
<keyword evidence="2" id="KW-0812">Transmembrane</keyword>
<dbReference type="InterPro" id="IPR000873">
    <property type="entry name" value="AMP-dep_synth/lig_dom"/>
</dbReference>
<dbReference type="Gene3D" id="3.40.50.12780">
    <property type="entry name" value="N-terminal domain of ligase-like"/>
    <property type="match status" value="1"/>
</dbReference>
<dbReference type="RefSeq" id="WP_189633710.1">
    <property type="nucleotide sequence ID" value="NZ_BMYQ01000005.1"/>
</dbReference>
<evidence type="ECO:0000313" key="5">
    <source>
        <dbReference type="Proteomes" id="UP000628984"/>
    </source>
</evidence>
<feature type="transmembrane region" description="Helical" evidence="2">
    <location>
        <begin position="671"/>
        <end position="692"/>
    </location>
</feature>
<feature type="transmembrane region" description="Helical" evidence="2">
    <location>
        <begin position="810"/>
        <end position="829"/>
    </location>
</feature>
<accession>A0A918MJA0</accession>
<dbReference type="Pfam" id="PF00501">
    <property type="entry name" value="AMP-binding"/>
    <property type="match status" value="1"/>
</dbReference>
<reference evidence="4" key="2">
    <citation type="submission" date="2020-09" db="EMBL/GenBank/DDBJ databases">
        <authorList>
            <person name="Sun Q."/>
            <person name="Kim S."/>
        </authorList>
    </citation>
    <scope>NUCLEOTIDE SEQUENCE</scope>
    <source>
        <strain evidence="4">KCTC 23714</strain>
    </source>
</reference>
<feature type="transmembrane region" description="Helical" evidence="2">
    <location>
        <begin position="748"/>
        <end position="766"/>
    </location>
</feature>
<name>A0A918MJA0_9RHOB</name>
<dbReference type="Proteomes" id="UP000628984">
    <property type="component" value="Unassembled WGS sequence"/>
</dbReference>
<proteinExistence type="predicted"/>
<evidence type="ECO:0000313" key="4">
    <source>
        <dbReference type="EMBL" id="GGW31404.1"/>
    </source>
</evidence>
<feature type="domain" description="AMP-dependent synthetase/ligase" evidence="3">
    <location>
        <begin position="119"/>
        <end position="326"/>
    </location>
</feature>
<dbReference type="InterPro" id="IPR050237">
    <property type="entry name" value="ATP-dep_AMP-bd_enzyme"/>
</dbReference>
<feature type="transmembrane region" description="Helical" evidence="2">
    <location>
        <begin position="723"/>
        <end position="742"/>
    </location>
</feature>
<evidence type="ECO:0000256" key="1">
    <source>
        <dbReference type="ARBA" id="ARBA00022598"/>
    </source>
</evidence>
<organism evidence="4 5">
    <name type="scientific">Gemmobacter lanyuensis</name>
    <dbReference type="NCBI Taxonomy" id="1054497"/>
    <lineage>
        <taxon>Bacteria</taxon>
        <taxon>Pseudomonadati</taxon>
        <taxon>Pseudomonadota</taxon>
        <taxon>Alphaproteobacteria</taxon>
        <taxon>Rhodobacterales</taxon>
        <taxon>Paracoccaceae</taxon>
        <taxon>Gemmobacter</taxon>
    </lineage>
</organism>
<keyword evidence="2" id="KW-0472">Membrane</keyword>
<feature type="transmembrane region" description="Helical" evidence="2">
    <location>
        <begin position="638"/>
        <end position="659"/>
    </location>
</feature>
<feature type="transmembrane region" description="Helical" evidence="2">
    <location>
        <begin position="773"/>
        <end position="790"/>
    </location>
</feature>
<evidence type="ECO:0000256" key="2">
    <source>
        <dbReference type="SAM" id="Phobius"/>
    </source>
</evidence>
<dbReference type="InterPro" id="IPR042099">
    <property type="entry name" value="ANL_N_sf"/>
</dbReference>
<feature type="transmembrane region" description="Helical" evidence="2">
    <location>
        <begin position="597"/>
        <end position="618"/>
    </location>
</feature>
<keyword evidence="5" id="KW-1185">Reference proteome</keyword>
<evidence type="ECO:0000259" key="3">
    <source>
        <dbReference type="Pfam" id="PF00501"/>
    </source>
</evidence>
<comment type="caution">
    <text evidence="4">The sequence shown here is derived from an EMBL/GenBank/DDBJ whole genome shotgun (WGS) entry which is preliminary data.</text>
</comment>
<dbReference type="PANTHER" id="PTHR43767">
    <property type="entry name" value="LONG-CHAIN-FATTY-ACID--COA LIGASE"/>
    <property type="match status" value="1"/>
</dbReference>
<keyword evidence="2" id="KW-1133">Transmembrane helix</keyword>
<keyword evidence="1" id="KW-0436">Ligase</keyword>
<dbReference type="AlphaFoldDB" id="A0A918MJA0"/>
<feature type="transmembrane region" description="Helical" evidence="2">
    <location>
        <begin position="556"/>
        <end position="576"/>
    </location>
</feature>
<feature type="transmembrane region" description="Helical" evidence="2">
    <location>
        <begin position="698"/>
        <end position="716"/>
    </location>
</feature>
<protein>
    <submittedName>
        <fullName evidence="4">AMP-dependent synthetase</fullName>
    </submittedName>
</protein>
<dbReference type="SUPFAM" id="SSF56801">
    <property type="entry name" value="Acetyl-CoA synthetase-like"/>
    <property type="match status" value="1"/>
</dbReference>
<gene>
    <name evidence="4" type="ORF">GCM10011452_19940</name>
</gene>
<dbReference type="PANTHER" id="PTHR43767:SF8">
    <property type="entry name" value="LONG-CHAIN-FATTY-ACID--COA LIGASE"/>
    <property type="match status" value="1"/>
</dbReference>
<dbReference type="EMBL" id="BMYQ01000005">
    <property type="protein sequence ID" value="GGW31404.1"/>
    <property type="molecule type" value="Genomic_DNA"/>
</dbReference>
<dbReference type="GO" id="GO:0016874">
    <property type="term" value="F:ligase activity"/>
    <property type="evidence" value="ECO:0007669"/>
    <property type="project" value="UniProtKB-KW"/>
</dbReference>